<dbReference type="InParanoid" id="A0A803YEG9"/>
<dbReference type="GeneTree" id="ENSGT00950000183003"/>
<reference evidence="4 5" key="1">
    <citation type="journal article" date="2010" name="PLoS Biol.">
        <title>Multi-platform next-generation sequencing of the domestic turkey (Meleagris gallopavo): genome assembly and analysis.</title>
        <authorList>
            <person name="Dalloul R.A."/>
            <person name="Long J.A."/>
            <person name="Zimin A.V."/>
            <person name="Aslam L."/>
            <person name="Beal K."/>
            <person name="Blomberg L.A."/>
            <person name="Bouffard P."/>
            <person name="Burt D.W."/>
            <person name="Crasta O."/>
            <person name="Crooijmans R.P."/>
            <person name="Cooper K."/>
            <person name="Coulombe R.A."/>
            <person name="De S."/>
            <person name="Delany M.E."/>
            <person name="Dodgson J.B."/>
            <person name="Dong J.J."/>
            <person name="Evans C."/>
            <person name="Frederickson K.M."/>
            <person name="Flicek P."/>
            <person name="Florea L."/>
            <person name="Folkerts O."/>
            <person name="Groenen M.A."/>
            <person name="Harkins T.T."/>
            <person name="Herrero J."/>
            <person name="Hoffmann S."/>
            <person name="Megens H.J."/>
            <person name="Jiang A."/>
            <person name="de Jong P."/>
            <person name="Kaiser P."/>
            <person name="Kim H."/>
            <person name="Kim K.W."/>
            <person name="Kim S."/>
            <person name="Langenberger D."/>
            <person name="Lee M.K."/>
            <person name="Lee T."/>
            <person name="Mane S."/>
            <person name="Marcais G."/>
            <person name="Marz M."/>
            <person name="McElroy A.P."/>
            <person name="Modise T."/>
            <person name="Nefedov M."/>
            <person name="Notredame C."/>
            <person name="Paton I.R."/>
            <person name="Payne W.S."/>
            <person name="Pertea G."/>
            <person name="Prickett D."/>
            <person name="Puiu D."/>
            <person name="Qioa D."/>
            <person name="Raineri E."/>
            <person name="Ruffier M."/>
            <person name="Salzberg S.L."/>
            <person name="Schatz M.C."/>
            <person name="Scheuring C."/>
            <person name="Schmidt C.J."/>
            <person name="Schroeder S."/>
            <person name="Searle S.M."/>
            <person name="Smith E.J."/>
            <person name="Smith J."/>
            <person name="Sonstegard T.S."/>
            <person name="Stadler P.F."/>
            <person name="Tafer H."/>
            <person name="Tu Z.J."/>
            <person name="Van Tassell C.P."/>
            <person name="Vilella A.J."/>
            <person name="Williams K.P."/>
            <person name="Yorke J.A."/>
            <person name="Zhang L."/>
            <person name="Zhang H.B."/>
            <person name="Zhang X."/>
            <person name="Zhang Y."/>
            <person name="Reed K.M."/>
        </authorList>
    </citation>
    <scope>NUCLEOTIDE SEQUENCE [LARGE SCALE GENOMIC DNA]</scope>
</reference>
<dbReference type="PANTHER" id="PTHR14491:SF8">
    <property type="entry name" value="ANKYRIN REPEAT DOMAIN-CONTAINING PROTEIN SOWAHD"/>
    <property type="match status" value="1"/>
</dbReference>
<evidence type="ECO:0000256" key="1">
    <source>
        <dbReference type="ARBA" id="ARBA00022737"/>
    </source>
</evidence>
<dbReference type="Gene3D" id="1.25.40.20">
    <property type="entry name" value="Ankyrin repeat-containing domain"/>
    <property type="match status" value="1"/>
</dbReference>
<evidence type="ECO:0000313" key="5">
    <source>
        <dbReference type="Proteomes" id="UP000001645"/>
    </source>
</evidence>
<dbReference type="Pfam" id="PF12796">
    <property type="entry name" value="Ank_2"/>
    <property type="match status" value="1"/>
</dbReference>
<dbReference type="SUPFAM" id="SSF48403">
    <property type="entry name" value="Ankyrin repeat"/>
    <property type="match status" value="1"/>
</dbReference>
<dbReference type="Proteomes" id="UP000001645">
    <property type="component" value="Chromosome 9"/>
</dbReference>
<sequence>MLEQSRKVLSFTLHREWLLAVSGGDTVNILRLLDQDPSLFSAADPVTGFSALHWLAKHGHQKSFVEVISHAQEKGCPINVNIRTAMGGFTPLCLAAQQGHASLIEVLVKEYKADTSLRDYSGRKAWQYLPADASRELMEKKEAEMLSPMGRKGMPHRAVCVAPTGTGIPGAAPKR</sequence>
<proteinExistence type="inferred from homology"/>
<dbReference type="PANTHER" id="PTHR14491">
    <property type="entry name" value="SOSONDOWAH, ISOFORM G"/>
    <property type="match status" value="1"/>
</dbReference>
<evidence type="ECO:0000256" key="3">
    <source>
        <dbReference type="ARBA" id="ARBA00038122"/>
    </source>
</evidence>
<dbReference type="InterPro" id="IPR036770">
    <property type="entry name" value="Ankyrin_rpt-contain_sf"/>
</dbReference>
<dbReference type="Ensembl" id="ENSMGAT00000024874.1">
    <property type="protein sequence ID" value="ENSMGAP00000030166.1"/>
    <property type="gene ID" value="ENSMGAG00000022442.1"/>
</dbReference>
<keyword evidence="1" id="KW-0677">Repeat</keyword>
<evidence type="ECO:0000313" key="4">
    <source>
        <dbReference type="Ensembl" id="ENSMGAP00000030166.1"/>
    </source>
</evidence>
<evidence type="ECO:0000256" key="2">
    <source>
        <dbReference type="ARBA" id="ARBA00023043"/>
    </source>
</evidence>
<keyword evidence="5" id="KW-1185">Reference proteome</keyword>
<reference evidence="4" key="2">
    <citation type="submission" date="2025-08" db="UniProtKB">
        <authorList>
            <consortium name="Ensembl"/>
        </authorList>
    </citation>
    <scope>IDENTIFICATION</scope>
</reference>
<evidence type="ECO:0008006" key="6">
    <source>
        <dbReference type="Google" id="ProtNLM"/>
    </source>
</evidence>
<organism evidence="4 5">
    <name type="scientific">Meleagris gallopavo</name>
    <name type="common">Wild turkey</name>
    <dbReference type="NCBI Taxonomy" id="9103"/>
    <lineage>
        <taxon>Eukaryota</taxon>
        <taxon>Metazoa</taxon>
        <taxon>Chordata</taxon>
        <taxon>Craniata</taxon>
        <taxon>Vertebrata</taxon>
        <taxon>Euteleostomi</taxon>
        <taxon>Archelosauria</taxon>
        <taxon>Archosauria</taxon>
        <taxon>Dinosauria</taxon>
        <taxon>Saurischia</taxon>
        <taxon>Theropoda</taxon>
        <taxon>Coelurosauria</taxon>
        <taxon>Aves</taxon>
        <taxon>Neognathae</taxon>
        <taxon>Galloanserae</taxon>
        <taxon>Galliformes</taxon>
        <taxon>Phasianidae</taxon>
        <taxon>Meleagridinae</taxon>
        <taxon>Meleagris</taxon>
    </lineage>
</organism>
<reference evidence="4" key="3">
    <citation type="submission" date="2025-09" db="UniProtKB">
        <authorList>
            <consortium name="Ensembl"/>
        </authorList>
    </citation>
    <scope>IDENTIFICATION</scope>
</reference>
<dbReference type="AlphaFoldDB" id="A0A803YEG9"/>
<dbReference type="SMART" id="SM00248">
    <property type="entry name" value="ANK"/>
    <property type="match status" value="2"/>
</dbReference>
<name>A0A803YEG9_MELGA</name>
<keyword evidence="2" id="KW-0040">ANK repeat</keyword>
<protein>
    <recommendedName>
        <fullName evidence="6">Sosondowah ankyrin repeat domain family member D</fullName>
    </recommendedName>
</protein>
<dbReference type="InterPro" id="IPR002110">
    <property type="entry name" value="Ankyrin_rpt"/>
</dbReference>
<comment type="similarity">
    <text evidence="3">Belongs to the SOWAH family.</text>
</comment>
<accession>A0A803YEG9</accession>